<dbReference type="EMBL" id="WIXE01012225">
    <property type="protein sequence ID" value="KAK5976087.1"/>
    <property type="molecule type" value="Genomic_DNA"/>
</dbReference>
<dbReference type="InterPro" id="IPR052954">
    <property type="entry name" value="GPCR-Ligand_Int"/>
</dbReference>
<evidence type="ECO:0000256" key="4">
    <source>
        <dbReference type="ARBA" id="ARBA00023136"/>
    </source>
</evidence>
<feature type="transmembrane region" description="Helical" evidence="5">
    <location>
        <begin position="113"/>
        <end position="132"/>
    </location>
</feature>
<dbReference type="Pfam" id="PF10324">
    <property type="entry name" value="7TM_GPCR_Srw"/>
    <property type="match status" value="1"/>
</dbReference>
<sequence>MVIVSLLAVLFSSPRFFEVHVVQFCNEYNECVAVIDRTALFENGVYWTVYHVLLAMLFVTLCPCLLLSAFTLRISLALRAAVTKRHSMCAPSADVDSRNRKGLATKKEHKSNIMLVLVIAKFLVSDILPTVIDVLEHVVGQSAFMQSPLASLFVDLSNFLIVLNCSSNFWVFVFWGKRFRRSCRHVLLSCEIGESIYRLGKVTSDPKSSCTNLQEFGTRWISYLREIRLQIHFGRLQSNMGVREFITTRRSRRPKVLFDRKSNMTSLMHMTLGA</sequence>
<evidence type="ECO:0000256" key="2">
    <source>
        <dbReference type="ARBA" id="ARBA00022692"/>
    </source>
</evidence>
<feature type="transmembrane region" description="Helical" evidence="5">
    <location>
        <begin position="45"/>
        <end position="70"/>
    </location>
</feature>
<dbReference type="PANTHER" id="PTHR46641">
    <property type="entry name" value="FMRFAMIDE RECEPTOR-RELATED"/>
    <property type="match status" value="1"/>
</dbReference>
<keyword evidence="4 5" id="KW-0472">Membrane</keyword>
<dbReference type="Proteomes" id="UP001331761">
    <property type="component" value="Unassembled WGS sequence"/>
</dbReference>
<comment type="subcellular location">
    <subcellularLocation>
        <location evidence="1">Membrane</location>
    </subcellularLocation>
</comment>
<evidence type="ECO:0000256" key="1">
    <source>
        <dbReference type="ARBA" id="ARBA00004370"/>
    </source>
</evidence>
<dbReference type="GO" id="GO:0008528">
    <property type="term" value="F:G protein-coupled peptide receptor activity"/>
    <property type="evidence" value="ECO:0007669"/>
    <property type="project" value="InterPro"/>
</dbReference>
<comment type="caution">
    <text evidence="7">The sequence shown here is derived from an EMBL/GenBank/DDBJ whole genome shotgun (WGS) entry which is preliminary data.</text>
</comment>
<evidence type="ECO:0000259" key="6">
    <source>
        <dbReference type="PROSITE" id="PS50262"/>
    </source>
</evidence>
<dbReference type="GO" id="GO:0016020">
    <property type="term" value="C:membrane"/>
    <property type="evidence" value="ECO:0007669"/>
    <property type="project" value="UniProtKB-SubCell"/>
</dbReference>
<keyword evidence="8" id="KW-1185">Reference proteome</keyword>
<accession>A0AAN8FC94</accession>
<evidence type="ECO:0000256" key="3">
    <source>
        <dbReference type="ARBA" id="ARBA00022989"/>
    </source>
</evidence>
<dbReference type="AlphaFoldDB" id="A0AAN8FC94"/>
<name>A0AAN8FC94_TRICO</name>
<dbReference type="InterPro" id="IPR019427">
    <property type="entry name" value="7TM_GPCR_serpentine_rcpt_Srw"/>
</dbReference>
<protein>
    <recommendedName>
        <fullName evidence="6">G-protein coupled receptors family 1 profile domain-containing protein</fullName>
    </recommendedName>
</protein>
<evidence type="ECO:0000256" key="5">
    <source>
        <dbReference type="SAM" id="Phobius"/>
    </source>
</evidence>
<dbReference type="InterPro" id="IPR017452">
    <property type="entry name" value="GPCR_Rhodpsn_7TM"/>
</dbReference>
<evidence type="ECO:0000313" key="7">
    <source>
        <dbReference type="EMBL" id="KAK5976087.1"/>
    </source>
</evidence>
<gene>
    <name evidence="7" type="ORF">GCK32_014132</name>
</gene>
<keyword evidence="2 5" id="KW-0812">Transmembrane</keyword>
<feature type="domain" description="G-protein coupled receptors family 1 profile" evidence="6">
    <location>
        <begin position="1"/>
        <end position="172"/>
    </location>
</feature>
<keyword evidence="3 5" id="KW-1133">Transmembrane helix</keyword>
<dbReference type="SUPFAM" id="SSF81321">
    <property type="entry name" value="Family A G protein-coupled receptor-like"/>
    <property type="match status" value="1"/>
</dbReference>
<reference evidence="7 8" key="1">
    <citation type="submission" date="2019-10" db="EMBL/GenBank/DDBJ databases">
        <title>Assembly and Annotation for the nematode Trichostrongylus colubriformis.</title>
        <authorList>
            <person name="Martin J."/>
        </authorList>
    </citation>
    <scope>NUCLEOTIDE SEQUENCE [LARGE SCALE GENOMIC DNA]</scope>
    <source>
        <strain evidence="7">G859</strain>
        <tissue evidence="7">Whole worm</tissue>
    </source>
</reference>
<dbReference type="Gene3D" id="1.20.1070.10">
    <property type="entry name" value="Rhodopsin 7-helix transmembrane proteins"/>
    <property type="match status" value="1"/>
</dbReference>
<feature type="transmembrane region" description="Helical" evidence="5">
    <location>
        <begin position="152"/>
        <end position="175"/>
    </location>
</feature>
<dbReference type="PROSITE" id="PS50262">
    <property type="entry name" value="G_PROTEIN_RECEP_F1_2"/>
    <property type="match status" value="1"/>
</dbReference>
<proteinExistence type="predicted"/>
<organism evidence="7 8">
    <name type="scientific">Trichostrongylus colubriformis</name>
    <name type="common">Black scour worm</name>
    <dbReference type="NCBI Taxonomy" id="6319"/>
    <lineage>
        <taxon>Eukaryota</taxon>
        <taxon>Metazoa</taxon>
        <taxon>Ecdysozoa</taxon>
        <taxon>Nematoda</taxon>
        <taxon>Chromadorea</taxon>
        <taxon>Rhabditida</taxon>
        <taxon>Rhabditina</taxon>
        <taxon>Rhabditomorpha</taxon>
        <taxon>Strongyloidea</taxon>
        <taxon>Trichostrongylidae</taxon>
        <taxon>Trichostrongylus</taxon>
    </lineage>
</organism>
<evidence type="ECO:0000313" key="8">
    <source>
        <dbReference type="Proteomes" id="UP001331761"/>
    </source>
</evidence>
<dbReference type="PANTHER" id="PTHR46641:SF14">
    <property type="entry name" value="G-PROTEIN COUPLED RECEPTORS FAMILY 1 PROFILE DOMAIN-CONTAINING PROTEIN"/>
    <property type="match status" value="1"/>
</dbReference>